<protein>
    <submittedName>
        <fullName evidence="1">Uncharacterized protein</fullName>
    </submittedName>
</protein>
<reference evidence="1 2" key="1">
    <citation type="journal article" date="2024" name="G3 (Bethesda)">
        <title>Genome assembly of Hibiscus sabdariffa L. provides insights into metabolisms of medicinal natural products.</title>
        <authorList>
            <person name="Kim T."/>
        </authorList>
    </citation>
    <scope>NUCLEOTIDE SEQUENCE [LARGE SCALE GENOMIC DNA]</scope>
    <source>
        <strain evidence="1">TK-2024</strain>
        <tissue evidence="1">Old leaves</tissue>
    </source>
</reference>
<evidence type="ECO:0000313" key="2">
    <source>
        <dbReference type="Proteomes" id="UP001396334"/>
    </source>
</evidence>
<organism evidence="1 2">
    <name type="scientific">Hibiscus sabdariffa</name>
    <name type="common">roselle</name>
    <dbReference type="NCBI Taxonomy" id="183260"/>
    <lineage>
        <taxon>Eukaryota</taxon>
        <taxon>Viridiplantae</taxon>
        <taxon>Streptophyta</taxon>
        <taxon>Embryophyta</taxon>
        <taxon>Tracheophyta</taxon>
        <taxon>Spermatophyta</taxon>
        <taxon>Magnoliopsida</taxon>
        <taxon>eudicotyledons</taxon>
        <taxon>Gunneridae</taxon>
        <taxon>Pentapetalae</taxon>
        <taxon>rosids</taxon>
        <taxon>malvids</taxon>
        <taxon>Malvales</taxon>
        <taxon>Malvaceae</taxon>
        <taxon>Malvoideae</taxon>
        <taxon>Hibiscus</taxon>
    </lineage>
</organism>
<keyword evidence="2" id="KW-1185">Reference proteome</keyword>
<dbReference type="EMBL" id="JBBPBN010002236">
    <property type="protein sequence ID" value="KAK8476446.1"/>
    <property type="molecule type" value="Genomic_DNA"/>
</dbReference>
<name>A0ABR1Z914_9ROSI</name>
<dbReference type="Proteomes" id="UP001396334">
    <property type="component" value="Unassembled WGS sequence"/>
</dbReference>
<accession>A0ABR1Z914</accession>
<gene>
    <name evidence="1" type="ORF">V6N11_047464</name>
</gene>
<evidence type="ECO:0000313" key="1">
    <source>
        <dbReference type="EMBL" id="KAK8476446.1"/>
    </source>
</evidence>
<sequence>MLEEEGFVDMVVSNSQNLQNKRRRVGILGLLRKSKNAIKQWSGNHNWDFNKSIVSLEVQIRDIKCKVTWDSYNTKTAIEVENMNLNFNRLFEDQRALLKSSFTKEEVW</sequence>
<comment type="caution">
    <text evidence="1">The sequence shown here is derived from an EMBL/GenBank/DDBJ whole genome shotgun (WGS) entry which is preliminary data.</text>
</comment>
<proteinExistence type="predicted"/>